<dbReference type="GO" id="GO:0005524">
    <property type="term" value="F:ATP binding"/>
    <property type="evidence" value="ECO:0007669"/>
    <property type="project" value="InterPro"/>
</dbReference>
<evidence type="ECO:0000256" key="1">
    <source>
        <dbReference type="SAM" id="MobiDB-lite"/>
    </source>
</evidence>
<gene>
    <name evidence="3" type="ORF">MCOR_26527</name>
</gene>
<accession>A0A6J8C545</accession>
<keyword evidence="4" id="KW-1185">Reference proteome</keyword>
<dbReference type="Proteomes" id="UP000507470">
    <property type="component" value="Unassembled WGS sequence"/>
</dbReference>
<proteinExistence type="predicted"/>
<sequence>MVKRLLNNSKAIVGCIVFHLHFLQEGIYPYQDVPKAINHNDPVPRWWGIDNFSSELDVYKSKLTLKVHSERLKYLQIILVSTVSPTQRMTKKLQQYGKLLHHIFDKEFGRKKFTDTTSVLQHALSWSPFAVFTKVYCYTNFQRVLKDKCKEHMQKSIAVMQSVCQELITGNITIQNLKNILSAESNFKSIVKEIKDLKVDMGAVETSIDLRRKQLLAFESDQAAVLHFVYICENSGGNIGVLTEKLKQFKNMATVQMKDICAETKIVIFKTKCYGVHKVQQDQYEVLSSHEPTITAFGFSKEQMRELKHIIDYTKGGKKAMAKSVHKTEKGEMLFSEFEKNYLTEDLEQLHVELSQFYKTSTNISWIDERIYQFKQYKNICECSNGAKAILNLVGEYNLKGSFRQIKEIDCLARNADTTMATLDKEMLRMCTFVREINTKRANCLVIFTRCKDLVMWLRESIHTMKDWNTFIELASMSSRQGDLAIARVHSLHASVTGYGPLIFNYDENCDENVFLTKCKQVWRVMETDPNLPSKLLGTYESLEWLKSVKKAHGSLEVDVLSQAETLNAKGVYKIGYSGGDTRLKKLELTDVITLSYSEDQSRNAPSAGAKKKATKPTSTEVYDFKRLQSLQSLLMLVAGKAEKENTDIERFTMILDAVVRLSNVYIKLISDGCVLFAKWRATFFCDENTPVCAFLTFGQGSEAKTLKGQTGNTDNDVGFIIQKTANFLEDCHERWLSYISEKRDTFYWLNYFTIDQIVFLQQEIVRVTASQDPSVLTYPMLSDVKQNCNKENLLRALSMAKFDVQETQIKPSIDTTKTVGGLQNESGQNRENPSFLKMITDHGYPVAVAREALKHCGDQDLEEALVWCEEHEPEFNTKSFSNESVQSKDNIHNESYRRYAGWIQSPHSMESMTTGLVHGLVMHPEENVFEMLHTALKELWEKFLNSISSGVSDYLSIEHLGLILKRLAEQETVTIERSFLPFLRPGEPNLLLCNQSEIYNTVLSLYMYNHGPRNDMHLPQSDEVLLCTPNTTLDMVEVFWRRSLFAENSKIFCLVNAENLDYDIADKAERKLQTLMTSLKNKGRMYKLVIVCCTNSEQKSVIVRSLSKFYRHSLRLQSMQNINQYLLRKLKIAKTRYHTNSAAVVDFDGCTVRVVKSNRAGVGKTLYQKRMVAELTRLTRSGYLQRPNNLTIPLQSKSVNVDEIMEQLLKRTFSPGNQHPRIFHFDISSEVQDGVDSFLFQLLVLGSLTTSHGYVWRKSVMDYYIIESLNVLVKDPFMQGRDLKYLHNFLQVLPHVMCRSPKESLMILRGRKPQNFSEHDRQFDTKEYQSSTFQRPYHCLKGLDVNNRSDADHPTNPDDEKRNCLLTLLRYCGVEDPSWSELHHFVSFLNAQLQDFKVSVFCSAAAQPDLPGFQKFVLRFLIQMSRDFSTRSLVISEESPSCHVVSRGDNNEDNDDIIQQYQMRHKWEARPHPYLFFNPDHHRKILEENIMDQNLFQSLKRNNVNLEERFDALPRQEKIVKLCQVMGLENAYDPDVTYELTTDNVKKILAIHMRFRCHIPVIIMGETGCGKTRLVKYMCSLQQPPGIDVQNMILMKVHGGTTGSDIIRKVNQAEDMARKNSMQYLNMDTVLFFDEANTTEAIGVIKEIMCDKTLGGDPVQLHKRLKIVAACNPYKKHSPELIKRLEQAGLGYHVDSNATTDKLGQVPMRNLVYRVQPLPQSLLPLVWDFGQLDTNVEQMYIKQMVLRYIYNNNLPRIQGLETMVSKILTASQGFMRSQKQSKDENSMLFSEIKRRTPEKQRRNVQDGGVFARYLTVNKDIDDVTRSLVLALGVCYHSCLKKRKEYREHVSRYFVHPLSLPGKADQIKEEIEKCQLVFVENMKLAPNIAKNQALKENVFLMVICIELKIPMFLVGKPGSSKSLAKTLVSDAMQGNAAHCDFYKSFKQVQIVSFQCSPLSTPDGILGTFEDCASYQKDKNLDKFVSVVVLDEIGLAEDSSRMPLKTLHPLLEDGCLGDEKPEPHKKVAFIGISNWALDPAKMNRGIFVQRDVPDKEELLSSAHKICSTDEFVQDMIRPMIEPLAMSYLKVFDEAATAKREFYGLRDFYRYELLLCW</sequence>
<dbReference type="PANTHER" id="PTHR22605:SF16">
    <property type="entry name" value="E3 UBIQUITIN-PROTEIN LIGASE RNF213"/>
    <property type="match status" value="1"/>
</dbReference>
<dbReference type="GO" id="GO:0061630">
    <property type="term" value="F:ubiquitin protein ligase activity"/>
    <property type="evidence" value="ECO:0007669"/>
    <property type="project" value="UniProtKB-EC"/>
</dbReference>
<feature type="compositionally biased region" description="Basic and acidic residues" evidence="1">
    <location>
        <begin position="1781"/>
        <end position="1802"/>
    </location>
</feature>
<keyword evidence="3" id="KW-0808">Transferase</keyword>
<dbReference type="Gene3D" id="1.10.8.10">
    <property type="entry name" value="DNA helicase RuvA subunit, C-terminal domain"/>
    <property type="match status" value="1"/>
</dbReference>
<dbReference type="EC" id="2.3.2.27" evidence="3"/>
<dbReference type="SUPFAM" id="SSF46934">
    <property type="entry name" value="UBA-like"/>
    <property type="match status" value="1"/>
</dbReference>
<organism evidence="3 4">
    <name type="scientific">Mytilus coruscus</name>
    <name type="common">Sea mussel</name>
    <dbReference type="NCBI Taxonomy" id="42192"/>
    <lineage>
        <taxon>Eukaryota</taxon>
        <taxon>Metazoa</taxon>
        <taxon>Spiralia</taxon>
        <taxon>Lophotrochozoa</taxon>
        <taxon>Mollusca</taxon>
        <taxon>Bivalvia</taxon>
        <taxon>Autobranchia</taxon>
        <taxon>Pteriomorphia</taxon>
        <taxon>Mytilida</taxon>
        <taxon>Mytiloidea</taxon>
        <taxon>Mytilidae</taxon>
        <taxon>Mytilinae</taxon>
        <taxon>Mytilus</taxon>
    </lineage>
</organism>
<dbReference type="Pfam" id="PF07728">
    <property type="entry name" value="AAA_5"/>
    <property type="match status" value="1"/>
</dbReference>
<dbReference type="Gene3D" id="3.40.50.300">
    <property type="entry name" value="P-loop containing nucleotide triphosphate hydrolases"/>
    <property type="match status" value="2"/>
</dbReference>
<dbReference type="PANTHER" id="PTHR22605">
    <property type="entry name" value="RZ-TYPE DOMAIN-CONTAINING PROTEIN"/>
    <property type="match status" value="1"/>
</dbReference>
<dbReference type="FunFam" id="3.40.50.300:FF:000491">
    <property type="entry name" value="E3 ubiquitin-protein ligase RNF213"/>
    <property type="match status" value="1"/>
</dbReference>
<evidence type="ECO:0000313" key="3">
    <source>
        <dbReference type="EMBL" id="CAC5391518.1"/>
    </source>
</evidence>
<keyword evidence="3" id="KW-0012">Acyltransferase</keyword>
<dbReference type="OrthoDB" id="2423195at2759"/>
<dbReference type="InterPro" id="IPR009060">
    <property type="entry name" value="UBA-like_sf"/>
</dbReference>
<feature type="domain" description="AAA+ ATPase" evidence="2">
    <location>
        <begin position="1907"/>
        <end position="2055"/>
    </location>
</feature>
<dbReference type="InterPro" id="IPR031248">
    <property type="entry name" value="RNF213"/>
</dbReference>
<name>A0A6J8C545_MYTCO</name>
<dbReference type="InterPro" id="IPR003593">
    <property type="entry name" value="AAA+_ATPase"/>
</dbReference>
<evidence type="ECO:0000259" key="2">
    <source>
        <dbReference type="SMART" id="SM00382"/>
    </source>
</evidence>
<feature type="region of interest" description="Disordered" evidence="1">
    <location>
        <begin position="1779"/>
        <end position="1802"/>
    </location>
</feature>
<dbReference type="SUPFAM" id="SSF52540">
    <property type="entry name" value="P-loop containing nucleoside triphosphate hydrolases"/>
    <property type="match status" value="2"/>
</dbReference>
<dbReference type="InterPro" id="IPR027417">
    <property type="entry name" value="P-loop_NTPase"/>
</dbReference>
<reference evidence="3 4" key="1">
    <citation type="submission" date="2020-06" db="EMBL/GenBank/DDBJ databases">
        <authorList>
            <person name="Li R."/>
            <person name="Bekaert M."/>
        </authorList>
    </citation>
    <scope>NUCLEOTIDE SEQUENCE [LARGE SCALE GENOMIC DNA]</scope>
    <source>
        <strain evidence="4">wild</strain>
    </source>
</reference>
<protein>
    <submittedName>
        <fullName evidence="3">RNF213</fullName>
        <ecNumber evidence="3">2.3.2.27</ecNumber>
    </submittedName>
</protein>
<dbReference type="EMBL" id="CACVKT020004778">
    <property type="protein sequence ID" value="CAC5391518.1"/>
    <property type="molecule type" value="Genomic_DNA"/>
</dbReference>
<dbReference type="GO" id="GO:0016887">
    <property type="term" value="F:ATP hydrolysis activity"/>
    <property type="evidence" value="ECO:0007669"/>
    <property type="project" value="InterPro"/>
</dbReference>
<feature type="domain" description="AAA+ ATPase" evidence="2">
    <location>
        <begin position="1558"/>
        <end position="1700"/>
    </location>
</feature>
<dbReference type="InterPro" id="IPR011704">
    <property type="entry name" value="ATPase_dyneun-rel_AAA"/>
</dbReference>
<evidence type="ECO:0000313" key="4">
    <source>
        <dbReference type="Proteomes" id="UP000507470"/>
    </source>
</evidence>
<dbReference type="SMART" id="SM00382">
    <property type="entry name" value="AAA"/>
    <property type="match status" value="2"/>
</dbReference>